<dbReference type="STRING" id="1550566.SZ63_07765"/>
<name>A0A0H1QYN2_9EURY</name>
<feature type="transmembrane region" description="Helical" evidence="1">
    <location>
        <begin position="40"/>
        <end position="60"/>
    </location>
</feature>
<feature type="transmembrane region" description="Helical" evidence="1">
    <location>
        <begin position="166"/>
        <end position="194"/>
    </location>
</feature>
<reference evidence="2 3" key="1">
    <citation type="journal article" date="2015" name="Int. J. Syst. Evol. Microbiol.">
        <title>Methanoculleus sediminis sp. nov., a methanogen from sediments near a submarine mud volcano.</title>
        <authorList>
            <person name="Chen S.C."/>
            <person name="Chen M.F."/>
            <person name="Lai M.C."/>
            <person name="Weng C.Y."/>
            <person name="Wu S.Y."/>
            <person name="Lin S."/>
            <person name="Yang T.F."/>
            <person name="Chen P.C."/>
        </authorList>
    </citation>
    <scope>NUCLEOTIDE SEQUENCE [LARGE SCALE GENOMIC DNA]</scope>
    <source>
        <strain evidence="2 3">S3Fa</strain>
    </source>
</reference>
<keyword evidence="1" id="KW-1133">Transmembrane helix</keyword>
<feature type="transmembrane region" description="Helical" evidence="1">
    <location>
        <begin position="129"/>
        <end position="146"/>
    </location>
</feature>
<dbReference type="EMBL" id="JXOJ01000003">
    <property type="protein sequence ID" value="KLK87904.1"/>
    <property type="molecule type" value="Genomic_DNA"/>
</dbReference>
<feature type="transmembrane region" description="Helical" evidence="1">
    <location>
        <begin position="256"/>
        <end position="275"/>
    </location>
</feature>
<evidence type="ECO:0000313" key="2">
    <source>
        <dbReference type="EMBL" id="KLK87904.1"/>
    </source>
</evidence>
<sequence>MRDIPYKFLWIPHLKANSGSEMTGREYENWIERIFCRSSLSYPVLSVSVSGALAIIFLILSVNVKWFPLNPWTLTELFSMSILVGFQIFGINYILSRAEHAFSKVVVASQNSCDPGHIRSTFKEGVGSAKGYLMTVVPFMALFILIKGVELLQGLTHLFYLQEPTIWSAILDFVNQAVSFINIFLLATMVWILLNTVRTLMTLSNTEYRRSLALDILCIDRLGGLQQLRNYIVTSHVTYSIVIAFLVLSYVNPFSILYETYILLALYALSFYYVISSIGSIRKILRGHLEDQIERINEKYGRQHRKLLDLISEENESDIEHEITRIKISLDTLYTERERLLSLYYQSKGYNPKTVVQFISSFILPIIAIFEKIYLAVDVLFPK</sequence>
<dbReference type="AlphaFoldDB" id="A0A0H1QYN2"/>
<evidence type="ECO:0000256" key="1">
    <source>
        <dbReference type="SAM" id="Phobius"/>
    </source>
</evidence>
<proteinExistence type="predicted"/>
<comment type="caution">
    <text evidence="2">The sequence shown here is derived from an EMBL/GenBank/DDBJ whole genome shotgun (WGS) entry which is preliminary data.</text>
</comment>
<keyword evidence="3" id="KW-1185">Reference proteome</keyword>
<evidence type="ECO:0000313" key="3">
    <source>
        <dbReference type="Proteomes" id="UP000035301"/>
    </source>
</evidence>
<gene>
    <name evidence="2" type="ORF">SZ63_07765</name>
</gene>
<protein>
    <submittedName>
        <fullName evidence="2">Uncharacterized protein</fullName>
    </submittedName>
</protein>
<feature type="transmembrane region" description="Helical" evidence="1">
    <location>
        <begin position="355"/>
        <end position="377"/>
    </location>
</feature>
<feature type="transmembrane region" description="Helical" evidence="1">
    <location>
        <begin position="72"/>
        <end position="95"/>
    </location>
</feature>
<organism evidence="2 3">
    <name type="scientific">Methanoculleus sediminis</name>
    <dbReference type="NCBI Taxonomy" id="1550566"/>
    <lineage>
        <taxon>Archaea</taxon>
        <taxon>Methanobacteriati</taxon>
        <taxon>Methanobacteriota</taxon>
        <taxon>Stenosarchaea group</taxon>
        <taxon>Methanomicrobia</taxon>
        <taxon>Methanomicrobiales</taxon>
        <taxon>Methanomicrobiaceae</taxon>
        <taxon>Methanoculleus</taxon>
    </lineage>
</organism>
<feature type="transmembrane region" description="Helical" evidence="1">
    <location>
        <begin position="231"/>
        <end position="250"/>
    </location>
</feature>
<accession>A0A0H1QYN2</accession>
<dbReference type="Proteomes" id="UP000035301">
    <property type="component" value="Unassembled WGS sequence"/>
</dbReference>
<dbReference type="PATRIC" id="fig|1550566.3.peg.1691"/>
<keyword evidence="1" id="KW-0472">Membrane</keyword>
<keyword evidence="1" id="KW-0812">Transmembrane</keyword>